<evidence type="ECO:0000256" key="8">
    <source>
        <dbReference type="ARBA" id="ARBA00024360"/>
    </source>
</evidence>
<comment type="catalytic activity">
    <reaction evidence="10">
        <text>an acyl-CoA + a 1,2-diacyl-sn-glycerol = a triacyl-sn-glycerol + CoA</text>
        <dbReference type="Rhea" id="RHEA:10868"/>
        <dbReference type="ChEBI" id="CHEBI:17815"/>
        <dbReference type="ChEBI" id="CHEBI:57287"/>
        <dbReference type="ChEBI" id="CHEBI:58342"/>
        <dbReference type="ChEBI" id="CHEBI:64615"/>
        <dbReference type="EC" id="2.3.1.20"/>
    </reaction>
</comment>
<evidence type="ECO:0000256" key="4">
    <source>
        <dbReference type="ARBA" id="ARBA00005189"/>
    </source>
</evidence>
<evidence type="ECO:0000259" key="12">
    <source>
        <dbReference type="Pfam" id="PF06974"/>
    </source>
</evidence>
<evidence type="ECO:0000256" key="9">
    <source>
        <dbReference type="ARBA" id="ARBA00047604"/>
    </source>
</evidence>
<comment type="pathway">
    <text evidence="4">Lipid metabolism.</text>
</comment>
<dbReference type="PANTHER" id="PTHR31650:SF38">
    <property type="entry name" value="O-ACYLTRANSFERASE WSD1-LIKE"/>
    <property type="match status" value="1"/>
</dbReference>
<evidence type="ECO:0000313" key="14">
    <source>
        <dbReference type="Proteomes" id="UP000594263"/>
    </source>
</evidence>
<keyword evidence="7" id="KW-0012">Acyltransferase</keyword>
<dbReference type="InterPro" id="IPR045034">
    <property type="entry name" value="O-acyltransferase_WSD1-like"/>
</dbReference>
<dbReference type="UniPathway" id="UPA00282"/>
<keyword evidence="5" id="KW-0808">Transferase</keyword>
<dbReference type="InterPro" id="IPR009721">
    <property type="entry name" value="O-acyltransferase_WSD1_C"/>
</dbReference>
<proteinExistence type="inferred from homology"/>
<evidence type="ECO:0000256" key="2">
    <source>
        <dbReference type="ARBA" id="ARBA00004586"/>
    </source>
</evidence>
<dbReference type="GO" id="GO:0019432">
    <property type="term" value="P:triglyceride biosynthetic process"/>
    <property type="evidence" value="ECO:0007669"/>
    <property type="project" value="UniProtKB-UniPathway"/>
</dbReference>
<feature type="domain" description="O-acyltransferase WSD1 C-terminal" evidence="12">
    <location>
        <begin position="347"/>
        <end position="393"/>
    </location>
</feature>
<evidence type="ECO:0000256" key="7">
    <source>
        <dbReference type="ARBA" id="ARBA00023315"/>
    </source>
</evidence>
<dbReference type="GO" id="GO:0047196">
    <property type="term" value="F:long-chain-alcohol O-fatty-acyltransferase activity"/>
    <property type="evidence" value="ECO:0007669"/>
    <property type="project" value="UniProtKB-EC"/>
</dbReference>
<comment type="pathway">
    <text evidence="3">Glycerolipid metabolism; triacylglycerol biosynthesis.</text>
</comment>
<dbReference type="OMA" id="CAVPNIR"/>
<name>A0A7N0RAU3_KALFE</name>
<dbReference type="GO" id="GO:0005886">
    <property type="term" value="C:plasma membrane"/>
    <property type="evidence" value="ECO:0007669"/>
    <property type="project" value="UniProtKB-SubCell"/>
</dbReference>
<evidence type="ECO:0000313" key="13">
    <source>
        <dbReference type="EnsemblPlants" id="Kaladp0007s0015.1.v1.1"/>
    </source>
</evidence>
<evidence type="ECO:0000256" key="1">
    <source>
        <dbReference type="ARBA" id="ARBA00004162"/>
    </source>
</evidence>
<evidence type="ECO:0000256" key="6">
    <source>
        <dbReference type="ARBA" id="ARBA00022824"/>
    </source>
</evidence>
<organism evidence="13 14">
    <name type="scientific">Kalanchoe fedtschenkoi</name>
    <name type="common">Lavender scallops</name>
    <name type="synonym">South American air plant</name>
    <dbReference type="NCBI Taxonomy" id="63787"/>
    <lineage>
        <taxon>Eukaryota</taxon>
        <taxon>Viridiplantae</taxon>
        <taxon>Streptophyta</taxon>
        <taxon>Embryophyta</taxon>
        <taxon>Tracheophyta</taxon>
        <taxon>Spermatophyta</taxon>
        <taxon>Magnoliopsida</taxon>
        <taxon>eudicotyledons</taxon>
        <taxon>Gunneridae</taxon>
        <taxon>Pentapetalae</taxon>
        <taxon>Saxifragales</taxon>
        <taxon>Crassulaceae</taxon>
        <taxon>Kalanchoe</taxon>
    </lineage>
</organism>
<protein>
    <recommendedName>
        <fullName evidence="15">Diacylglycerol O-acyltransferase</fullName>
    </recommendedName>
</protein>
<keyword evidence="6" id="KW-0256">Endoplasmic reticulum</keyword>
<sequence>MAHSLHATAAETASTAAAGEFVLAMPTPIKTLKPEHNGGVEEDGQPLSPVSQLFHKPDSNSYILAIFGFKTLVDVDHFKEQMVGFARGHRRFRSLQVGNKEKQKLKWVSTEVDIHKHVIAPEIDPAQIIGSGEKFLEDYLHNLSKTGIDMSKPLWEFHILNGVETCSSVKSVGIGRIHHSLGDGTSLMLYFLTFARKASSGTAITAATLIPVRKNTSSGGNGSSSSMTQKIKRNWNLCRNTFVDVLTTLATTSVLKDTKNPASAPADTGRAPRRIVQRCFSLDDIKLIKAATNTKVNDILMAILEAGLSRYLNRKYGEMGNCKGQKNCAVPNIRLRTLVTFNLRMTQPISQGLYVNVTSYGNKLTFALSVDERAIPDPHQLCDDLEDSLTLIKKAATAT</sequence>
<dbReference type="Pfam" id="PF06974">
    <property type="entry name" value="WS_DGAT_C"/>
    <property type="match status" value="1"/>
</dbReference>
<dbReference type="EnsemblPlants" id="Kaladp0007s0015.1.v1.1">
    <property type="protein sequence ID" value="Kaladp0007s0015.1.v1.1"/>
    <property type="gene ID" value="Kaladp0007s0015.v1.1"/>
</dbReference>
<accession>A0A7N0RAU3</accession>
<comment type="subcellular location">
    <subcellularLocation>
        <location evidence="1">Cell membrane</location>
        <topology evidence="1">Single-pass membrane protein</topology>
    </subcellularLocation>
    <subcellularLocation>
        <location evidence="2">Endoplasmic reticulum membrane</location>
    </subcellularLocation>
</comment>
<reference evidence="13" key="1">
    <citation type="submission" date="2021-01" db="UniProtKB">
        <authorList>
            <consortium name="EnsemblPlants"/>
        </authorList>
    </citation>
    <scope>IDENTIFICATION</scope>
</reference>
<comment type="catalytic activity">
    <reaction evidence="9">
        <text>a long chain fatty alcohol + a fatty acyl-CoA = a long-chain alcohol wax ester + CoA</text>
        <dbReference type="Rhea" id="RHEA:38443"/>
        <dbReference type="ChEBI" id="CHEBI:17135"/>
        <dbReference type="ChEBI" id="CHEBI:57287"/>
        <dbReference type="ChEBI" id="CHEBI:77636"/>
        <dbReference type="ChEBI" id="CHEBI:235323"/>
        <dbReference type="EC" id="2.3.1.75"/>
    </reaction>
</comment>
<dbReference type="Pfam" id="PF03007">
    <property type="entry name" value="WS_DGAT_cat"/>
    <property type="match status" value="1"/>
</dbReference>
<evidence type="ECO:0008006" key="15">
    <source>
        <dbReference type="Google" id="ProtNLM"/>
    </source>
</evidence>
<feature type="domain" description="O-acyltransferase WSD1-like N-terminal" evidence="11">
    <location>
        <begin position="74"/>
        <end position="299"/>
    </location>
</feature>
<dbReference type="GO" id="GO:0004144">
    <property type="term" value="F:diacylglycerol O-acyltransferase activity"/>
    <property type="evidence" value="ECO:0007669"/>
    <property type="project" value="UniProtKB-EC"/>
</dbReference>
<dbReference type="GO" id="GO:0005789">
    <property type="term" value="C:endoplasmic reticulum membrane"/>
    <property type="evidence" value="ECO:0007669"/>
    <property type="project" value="UniProtKB-SubCell"/>
</dbReference>
<dbReference type="PANTHER" id="PTHR31650">
    <property type="entry name" value="O-ACYLTRANSFERASE (WSD1-LIKE) FAMILY PROTEIN"/>
    <property type="match status" value="1"/>
</dbReference>
<comment type="similarity">
    <text evidence="8">In the N-terminal section; belongs to the long-chain O-acyltransferase family.</text>
</comment>
<keyword evidence="14" id="KW-1185">Reference proteome</keyword>
<dbReference type="Proteomes" id="UP000594263">
    <property type="component" value="Unplaced"/>
</dbReference>
<evidence type="ECO:0000256" key="10">
    <source>
        <dbReference type="ARBA" id="ARBA00048109"/>
    </source>
</evidence>
<dbReference type="InterPro" id="IPR004255">
    <property type="entry name" value="O-acyltransferase_WSD1_N"/>
</dbReference>
<dbReference type="AlphaFoldDB" id="A0A7N0RAU3"/>
<evidence type="ECO:0000259" key="11">
    <source>
        <dbReference type="Pfam" id="PF03007"/>
    </source>
</evidence>
<evidence type="ECO:0000256" key="5">
    <source>
        <dbReference type="ARBA" id="ARBA00022679"/>
    </source>
</evidence>
<evidence type="ECO:0000256" key="3">
    <source>
        <dbReference type="ARBA" id="ARBA00004771"/>
    </source>
</evidence>
<dbReference type="Gramene" id="Kaladp0007s0015.1.v1.1">
    <property type="protein sequence ID" value="Kaladp0007s0015.1.v1.1"/>
    <property type="gene ID" value="Kaladp0007s0015.v1.1"/>
</dbReference>